<evidence type="ECO:0000313" key="2">
    <source>
        <dbReference type="Proteomes" id="UP001652620"/>
    </source>
</evidence>
<gene>
    <name evidence="3" type="primary">LOC105223641</name>
</gene>
<keyword evidence="1" id="KW-0732">Signal</keyword>
<feature type="chain" id="PRO_5045546585" evidence="1">
    <location>
        <begin position="34"/>
        <end position="376"/>
    </location>
</feature>
<feature type="signal peptide" evidence="1">
    <location>
        <begin position="1"/>
        <end position="33"/>
    </location>
</feature>
<dbReference type="FunCoup" id="A0A6J0RJ52">
    <property type="interactions" value="43"/>
</dbReference>
<dbReference type="OrthoDB" id="7994888at2759"/>
<evidence type="ECO:0000256" key="1">
    <source>
        <dbReference type="SAM" id="SignalP"/>
    </source>
</evidence>
<proteinExistence type="predicted"/>
<sequence length="376" mass="42437">MAKTSATQTQQGQRTKQLTTLTVFMLTVLTVLTQMPANSAAAAIQAANMHTAATADNNVRPAALAVINAAEALSNQQSAVFQQLLDSTAGAAQRGRRKRLRKRHNDEMRLSRLASVTNEAEAPLEWMNACGYVQEENAEPSIQHMMAKKEAVRTLRKALRSENTTVNALHTINIDDMASWRKHSRKYKFLPTLNRTAKIELHHWHRAMQKFVASFAELGVKQYRWDRKNLQVVSATTHELNALLLSARRTLCEVESAIHAVNPQAKIRTVSRTEMQKKLNFYSNDQARVDKQGVDAKDLRFAKQRYNKYLQHMLQIVRRQMLATRKRVGNRATAKSIASYSDESNYSHWLDLADLEGYDTSAQASYGMSDELPLAA</sequence>
<reference evidence="3" key="1">
    <citation type="submission" date="2025-08" db="UniProtKB">
        <authorList>
            <consortium name="RefSeq"/>
        </authorList>
    </citation>
    <scope>IDENTIFICATION</scope>
    <source>
        <tissue evidence="3">Adult</tissue>
    </source>
</reference>
<dbReference type="GO" id="GO:0001700">
    <property type="term" value="P:embryonic development via the syncytial blastoderm"/>
    <property type="evidence" value="ECO:0007669"/>
    <property type="project" value="InterPro"/>
</dbReference>
<protein>
    <submittedName>
        <fullName evidence="3">Uncharacterized protein LOC105223641</fullName>
    </submittedName>
</protein>
<evidence type="ECO:0000313" key="3">
    <source>
        <dbReference type="RefSeq" id="XP_019844911.2"/>
    </source>
</evidence>
<organism evidence="2 3">
    <name type="scientific">Bactrocera dorsalis</name>
    <name type="common">Oriental fruit fly</name>
    <name type="synonym">Dacus dorsalis</name>
    <dbReference type="NCBI Taxonomy" id="27457"/>
    <lineage>
        <taxon>Eukaryota</taxon>
        <taxon>Metazoa</taxon>
        <taxon>Ecdysozoa</taxon>
        <taxon>Arthropoda</taxon>
        <taxon>Hexapoda</taxon>
        <taxon>Insecta</taxon>
        <taxon>Pterygota</taxon>
        <taxon>Neoptera</taxon>
        <taxon>Endopterygota</taxon>
        <taxon>Diptera</taxon>
        <taxon>Brachycera</taxon>
        <taxon>Muscomorpha</taxon>
        <taxon>Tephritoidea</taxon>
        <taxon>Tephritidae</taxon>
        <taxon>Bactrocera</taxon>
        <taxon>Bactrocera</taxon>
    </lineage>
</organism>
<dbReference type="RefSeq" id="XP_019844911.2">
    <property type="nucleotide sequence ID" value="XM_019989352.3"/>
</dbReference>
<keyword evidence="2" id="KW-1185">Reference proteome</keyword>
<accession>A0A6J0RJ52</accession>
<dbReference type="GeneID" id="105223641"/>
<dbReference type="KEGG" id="bdr:105223641"/>
<dbReference type="GO" id="GO:0007259">
    <property type="term" value="P:cell surface receptor signaling pathway via JAK-STAT"/>
    <property type="evidence" value="ECO:0007669"/>
    <property type="project" value="InterPro"/>
</dbReference>
<dbReference type="InParanoid" id="A0A6J0RJ52"/>
<dbReference type="Proteomes" id="UP001652620">
    <property type="component" value="Chromosome 4"/>
</dbReference>
<name>A0A6J0RJ52_BACDO</name>
<dbReference type="InterPro" id="IPR031901">
    <property type="entry name" value="Unpaired"/>
</dbReference>
<dbReference type="Pfam" id="PF15972">
    <property type="entry name" value="Unpaired"/>
    <property type="match status" value="1"/>
</dbReference>
<dbReference type="AlphaFoldDB" id="A0A6J0RJ52"/>